<dbReference type="EMBL" id="UYRS01019040">
    <property type="protein sequence ID" value="VDK42346.1"/>
    <property type="molecule type" value="Genomic_DNA"/>
</dbReference>
<organism evidence="5">
    <name type="scientific">Taenia asiatica</name>
    <name type="common">Asian tapeworm</name>
    <dbReference type="NCBI Taxonomy" id="60517"/>
    <lineage>
        <taxon>Eukaryota</taxon>
        <taxon>Metazoa</taxon>
        <taxon>Spiralia</taxon>
        <taxon>Lophotrochozoa</taxon>
        <taxon>Platyhelminthes</taxon>
        <taxon>Cestoda</taxon>
        <taxon>Eucestoda</taxon>
        <taxon>Cyclophyllidea</taxon>
        <taxon>Taeniidae</taxon>
        <taxon>Taenia</taxon>
    </lineage>
</organism>
<evidence type="ECO:0000256" key="2">
    <source>
        <dbReference type="SAM" id="SignalP"/>
    </source>
</evidence>
<accession>A0A0R3WEH4</accession>
<dbReference type="AlphaFoldDB" id="A0A0R3WEH4"/>
<reference evidence="5" key="1">
    <citation type="submission" date="2017-02" db="UniProtKB">
        <authorList>
            <consortium name="WormBaseParasite"/>
        </authorList>
    </citation>
    <scope>IDENTIFICATION</scope>
</reference>
<evidence type="ECO:0000256" key="1">
    <source>
        <dbReference type="SAM" id="MobiDB-lite"/>
    </source>
</evidence>
<dbReference type="WBParaSite" id="TASK_0000922001-mRNA-1">
    <property type="protein sequence ID" value="TASK_0000922001-mRNA-1"/>
    <property type="gene ID" value="TASK_0000922001"/>
</dbReference>
<feature type="compositionally biased region" description="Basic and acidic residues" evidence="1">
    <location>
        <begin position="63"/>
        <end position="88"/>
    </location>
</feature>
<feature type="chain" id="PRO_5043132762" evidence="2">
    <location>
        <begin position="20"/>
        <end position="160"/>
    </location>
</feature>
<gene>
    <name evidence="3" type="ORF">TASK_LOCUS9221</name>
</gene>
<name>A0A0R3WEH4_TAEAS</name>
<keyword evidence="2" id="KW-0732">Signal</keyword>
<keyword evidence="4" id="KW-1185">Reference proteome</keyword>
<evidence type="ECO:0000313" key="3">
    <source>
        <dbReference type="EMBL" id="VDK42346.1"/>
    </source>
</evidence>
<reference evidence="3 4" key="2">
    <citation type="submission" date="2018-11" db="EMBL/GenBank/DDBJ databases">
        <authorList>
            <consortium name="Pathogen Informatics"/>
        </authorList>
    </citation>
    <scope>NUCLEOTIDE SEQUENCE [LARGE SCALE GENOMIC DNA]</scope>
</reference>
<evidence type="ECO:0000313" key="4">
    <source>
        <dbReference type="Proteomes" id="UP000282613"/>
    </source>
</evidence>
<protein>
    <submittedName>
        <fullName evidence="5">Conserved secreted protein</fullName>
    </submittedName>
</protein>
<feature type="compositionally biased region" description="Basic and acidic residues" evidence="1">
    <location>
        <begin position="46"/>
        <end position="55"/>
    </location>
</feature>
<dbReference type="Proteomes" id="UP000282613">
    <property type="component" value="Unassembled WGS sequence"/>
</dbReference>
<feature type="compositionally biased region" description="Acidic residues" evidence="1">
    <location>
        <begin position="35"/>
        <end position="45"/>
    </location>
</feature>
<proteinExistence type="predicted"/>
<sequence>MHLLFLLAICSLLVLFVQAEARYLHPRAAVKNEAEDTEEEEEDYDEDKHLDHDVAAEGEEKDEDKADHSQNREGEEGEDETPREKTFEDPANEVQTGVDFEKEDKGGQKYGGYEEEDEDYYKIDKRAWDTFCEKLKIYWKNVGNSIRDEWCKLSTMFSNL</sequence>
<feature type="signal peptide" evidence="2">
    <location>
        <begin position="1"/>
        <end position="19"/>
    </location>
</feature>
<evidence type="ECO:0000313" key="5">
    <source>
        <dbReference type="WBParaSite" id="TASK_0000922001-mRNA-1"/>
    </source>
</evidence>
<feature type="region of interest" description="Disordered" evidence="1">
    <location>
        <begin position="30"/>
        <end position="112"/>
    </location>
</feature>
<dbReference type="OrthoDB" id="10393725at2759"/>